<comment type="cofactor">
    <cofactor evidence="1 14 15">
        <name>heme</name>
        <dbReference type="ChEBI" id="CHEBI:30413"/>
    </cofactor>
</comment>
<dbReference type="OrthoDB" id="1470350at2759"/>
<evidence type="ECO:0000256" key="4">
    <source>
        <dbReference type="ARBA" id="ARBA00022617"/>
    </source>
</evidence>
<dbReference type="GO" id="GO:0003958">
    <property type="term" value="F:NADPH-hemoprotein reductase activity"/>
    <property type="evidence" value="ECO:0007669"/>
    <property type="project" value="UniProtKB-UniRule"/>
</dbReference>
<dbReference type="InterPro" id="IPR029039">
    <property type="entry name" value="Flavoprotein-like_sf"/>
</dbReference>
<feature type="region of interest" description="Disordered" evidence="16">
    <location>
        <begin position="1"/>
        <end position="23"/>
    </location>
</feature>
<feature type="domain" description="FAD-binding FR-type" evidence="18">
    <location>
        <begin position="688"/>
        <end position="933"/>
    </location>
</feature>
<evidence type="ECO:0000256" key="3">
    <source>
        <dbReference type="ARBA" id="ARBA00022448"/>
    </source>
</evidence>
<name>A0A6A5YBD4_9PEZI</name>
<dbReference type="Pfam" id="PF00258">
    <property type="entry name" value="Flavodoxin_1"/>
    <property type="match status" value="1"/>
</dbReference>
<evidence type="ECO:0000256" key="14">
    <source>
        <dbReference type="PIRNR" id="PIRNR000209"/>
    </source>
</evidence>
<dbReference type="AlphaFoldDB" id="A0A6A5YBD4"/>
<dbReference type="InterPro" id="IPR001433">
    <property type="entry name" value="OxRdtase_FAD/NAD-bd"/>
</dbReference>
<evidence type="ECO:0000259" key="18">
    <source>
        <dbReference type="PROSITE" id="PS51384"/>
    </source>
</evidence>
<dbReference type="GO" id="GO:0070330">
    <property type="term" value="F:aromatase activity"/>
    <property type="evidence" value="ECO:0007669"/>
    <property type="project" value="UniProtKB-UniRule"/>
</dbReference>
<keyword evidence="4 14" id="KW-0349">Heme</keyword>
<dbReference type="InterPro" id="IPR017972">
    <property type="entry name" value="Cyt_P450_CS"/>
</dbReference>
<comment type="similarity">
    <text evidence="2 14">In the N-terminal section; belongs to the cytochrome P450 family.</text>
</comment>
<evidence type="ECO:0000256" key="10">
    <source>
        <dbReference type="ARBA" id="ARBA00022982"/>
    </source>
</evidence>
<dbReference type="InterPro" id="IPR008254">
    <property type="entry name" value="Flavodoxin/NO_synth"/>
</dbReference>
<keyword evidence="7 14" id="KW-0479">Metal-binding</keyword>
<dbReference type="Gene3D" id="3.40.50.80">
    <property type="entry name" value="Nucleotide-binding domain of ferredoxin-NADP reductase (FNR) module"/>
    <property type="match status" value="1"/>
</dbReference>
<keyword evidence="8 14" id="KW-0274">FAD</keyword>
<dbReference type="GO" id="GO:0010181">
    <property type="term" value="F:FMN binding"/>
    <property type="evidence" value="ECO:0007669"/>
    <property type="project" value="UniProtKB-UniRule"/>
</dbReference>
<sequence length="1093" mass="122238">MSCPVKHDGVKAPVEPKANQDIIPIPQPPTRPFLGNITDIDPSFPTRSFWKLAETYGPIVKLEIQGNRMIICSSHELINEVCGSDRFIKKIGGVLEEVRALTGDGLFTAYQDEPNWAKAHRILMPVFGPMRIRSMFAGMMEIASQMILRWDRLGPHNEINTADDFTRLAFDTIGLCAFGYRFNEFYTDNCHPFVNQMGDVLVECGKRATRPSIENQLRMWSAARTQEDIAAMHKLCDEMIEERKQNPQPESQDILNAMLNQIDPETGEKLSEENIRFQMVTFLVAGHETTSGTLAFLFYNILKNPETLHKAQKEVDTVVGDQPLDIKHLSKLPYLEACIRETLRFLGPIGIIALNSEQPTTLAGKYKIEPTDQILCNLRSLHHDPAVYGEDADQFKPERFLDGGFERLPPNAWKPFGRGVRACIGRAFAEQEMMINFALILQRFQVEMADPSYDLHLKSTLTIKPDEFHIKVRRRPNKDIYVGIMPEADKQQKAMANGKRASIIDGPDMAPKPITVLYGSNAGTCKAFAEDIQTNASRYGFAADVQTMDHATEHIPTDQPVIIITPSYEGKPPDNAKKFVTWLESVAGEQKMKGVNYTVFGVGNSEWASTFHRIPKLVDELMNKMGGKSILPAGFANAKEDIVGPWEEWLDKLWNKLRENNGVSKRVENVKMEVVVESPSFVSTLVGQQITLATVKENRILAGTEVGPAKRHMEVELPGDTSYKSGDYLVVLPLNPPAAVHRIVRLFNLAPDDTVKISKTNKAYLVSLPFSLQTGNVSVFELLATRVELNTPASQKQIEAIIQTAPEDKRKSMEKMASDEYYRSEILAKRVSIIDFLEDNPSCNLSFGAYLDMLKPLTPRQYSISSSPLLPTISASGEPTTVASVTYDVHSAPALSNPSRTFDGVASTYMARLEPGSRIRCYVRSTNAAFHLPKNAETPIIMMAAGTGIAPMRGFIQERACIAQGGARKVGPALLFFGCRDHEKDFIYADELKKWEDDGVVAVRPAFSKTGPKGGDGFKYVHDRIWAEREELSQMFLQGAKIFVCGSAAKLGKSASEVCKKIWLEKHPGKTEEDAEKWLEEQREERYVSDVFE</sequence>
<dbReference type="GO" id="GO:0050660">
    <property type="term" value="F:flavin adenine dinucleotide binding"/>
    <property type="evidence" value="ECO:0007669"/>
    <property type="project" value="TreeGrafter"/>
</dbReference>
<dbReference type="Pfam" id="PF00175">
    <property type="entry name" value="NAD_binding_1"/>
    <property type="match status" value="1"/>
</dbReference>
<keyword evidence="5 14" id="KW-0285">Flavoprotein</keyword>
<dbReference type="SUPFAM" id="SSF48264">
    <property type="entry name" value="Cytochrome P450"/>
    <property type="match status" value="1"/>
</dbReference>
<dbReference type="InterPro" id="IPR023173">
    <property type="entry name" value="NADPH_Cyt_P450_Rdtase_alpha"/>
</dbReference>
<dbReference type="EC" id="1.6.2.4" evidence="14"/>
<dbReference type="PROSITE" id="PS00086">
    <property type="entry name" value="CYTOCHROME_P450"/>
    <property type="match status" value="1"/>
</dbReference>
<dbReference type="CDD" id="cd06206">
    <property type="entry name" value="bifunctional_CYPOR"/>
    <property type="match status" value="1"/>
</dbReference>
<dbReference type="CDD" id="cd11068">
    <property type="entry name" value="CYP120A1"/>
    <property type="match status" value="1"/>
</dbReference>
<feature type="binding site" description="axial binding residue" evidence="15">
    <location>
        <position position="423"/>
    </location>
    <ligand>
        <name>heme</name>
        <dbReference type="ChEBI" id="CHEBI:30413"/>
    </ligand>
    <ligandPart>
        <name>Fe</name>
        <dbReference type="ChEBI" id="CHEBI:18248"/>
    </ligandPart>
</feature>
<evidence type="ECO:0000259" key="17">
    <source>
        <dbReference type="PROSITE" id="PS50902"/>
    </source>
</evidence>
<dbReference type="InterPro" id="IPR036396">
    <property type="entry name" value="Cyt_P450_sf"/>
</dbReference>
<evidence type="ECO:0000256" key="2">
    <source>
        <dbReference type="ARBA" id="ARBA00010018"/>
    </source>
</evidence>
<evidence type="ECO:0000256" key="9">
    <source>
        <dbReference type="ARBA" id="ARBA00022857"/>
    </source>
</evidence>
<evidence type="ECO:0000256" key="16">
    <source>
        <dbReference type="SAM" id="MobiDB-lite"/>
    </source>
</evidence>
<reference evidence="19" key="1">
    <citation type="journal article" date="2020" name="Stud. Mycol.">
        <title>101 Dothideomycetes genomes: a test case for predicting lifestyles and emergence of pathogens.</title>
        <authorList>
            <person name="Haridas S."/>
            <person name="Albert R."/>
            <person name="Binder M."/>
            <person name="Bloem J."/>
            <person name="Labutti K."/>
            <person name="Salamov A."/>
            <person name="Andreopoulos B."/>
            <person name="Baker S."/>
            <person name="Barry K."/>
            <person name="Bills G."/>
            <person name="Bluhm B."/>
            <person name="Cannon C."/>
            <person name="Castanera R."/>
            <person name="Culley D."/>
            <person name="Daum C."/>
            <person name="Ezra D."/>
            <person name="Gonzalez J."/>
            <person name="Henrissat B."/>
            <person name="Kuo A."/>
            <person name="Liang C."/>
            <person name="Lipzen A."/>
            <person name="Lutzoni F."/>
            <person name="Magnuson J."/>
            <person name="Mondo S."/>
            <person name="Nolan M."/>
            <person name="Ohm R."/>
            <person name="Pangilinan J."/>
            <person name="Park H.-J."/>
            <person name="Ramirez L."/>
            <person name="Alfaro M."/>
            <person name="Sun H."/>
            <person name="Tritt A."/>
            <person name="Yoshinaga Y."/>
            <person name="Zwiers L.-H."/>
            <person name="Turgeon B."/>
            <person name="Goodwin S."/>
            <person name="Spatafora J."/>
            <person name="Crous P."/>
            <person name="Grigoriev I."/>
        </authorList>
    </citation>
    <scope>NUCLEOTIDE SEQUENCE</scope>
    <source>
        <strain evidence="19">CBS 121410</strain>
    </source>
</reference>
<evidence type="ECO:0000313" key="20">
    <source>
        <dbReference type="Proteomes" id="UP000799776"/>
    </source>
</evidence>
<dbReference type="GO" id="GO:0020037">
    <property type="term" value="F:heme binding"/>
    <property type="evidence" value="ECO:0007669"/>
    <property type="project" value="UniProtKB-UniRule"/>
</dbReference>
<dbReference type="PIRSF" id="PIRSF000209">
    <property type="entry name" value="Bifunctional_P450_P450R"/>
    <property type="match status" value="1"/>
</dbReference>
<dbReference type="Gene3D" id="1.20.990.10">
    <property type="entry name" value="NADPH-cytochrome p450 Reductase, Chain A, domain 3"/>
    <property type="match status" value="1"/>
</dbReference>
<evidence type="ECO:0000256" key="15">
    <source>
        <dbReference type="PIRSR" id="PIRSR000209-1"/>
    </source>
</evidence>
<dbReference type="InterPro" id="IPR003097">
    <property type="entry name" value="CysJ-like_FAD-binding"/>
</dbReference>
<dbReference type="PRINTS" id="PR00385">
    <property type="entry name" value="P450"/>
</dbReference>
<dbReference type="SUPFAM" id="SSF52218">
    <property type="entry name" value="Flavoproteins"/>
    <property type="match status" value="1"/>
</dbReference>
<comment type="catalytic activity">
    <reaction evidence="14">
        <text>an organic molecule + reduced [NADPH--hemoprotein reductase] + O2 = an alcohol + oxidized [NADPH--hemoprotein reductase] + H2O + H(+)</text>
        <dbReference type="Rhea" id="RHEA:17149"/>
        <dbReference type="Rhea" id="RHEA-COMP:11964"/>
        <dbReference type="Rhea" id="RHEA-COMP:11965"/>
        <dbReference type="ChEBI" id="CHEBI:15377"/>
        <dbReference type="ChEBI" id="CHEBI:15378"/>
        <dbReference type="ChEBI" id="CHEBI:15379"/>
        <dbReference type="ChEBI" id="CHEBI:30879"/>
        <dbReference type="ChEBI" id="CHEBI:57618"/>
        <dbReference type="ChEBI" id="CHEBI:58210"/>
        <dbReference type="ChEBI" id="CHEBI:142491"/>
        <dbReference type="EC" id="1.14.14.1"/>
    </reaction>
</comment>
<dbReference type="Gene3D" id="1.10.630.10">
    <property type="entry name" value="Cytochrome P450"/>
    <property type="match status" value="1"/>
</dbReference>
<organism evidence="19 20">
    <name type="scientific">Saccharata proteae CBS 121410</name>
    <dbReference type="NCBI Taxonomy" id="1314787"/>
    <lineage>
        <taxon>Eukaryota</taxon>
        <taxon>Fungi</taxon>
        <taxon>Dikarya</taxon>
        <taxon>Ascomycota</taxon>
        <taxon>Pezizomycotina</taxon>
        <taxon>Dothideomycetes</taxon>
        <taxon>Dothideomycetes incertae sedis</taxon>
        <taxon>Botryosphaeriales</taxon>
        <taxon>Saccharataceae</taxon>
        <taxon>Saccharata</taxon>
    </lineage>
</organism>
<dbReference type="InterPro" id="IPR023206">
    <property type="entry name" value="Bifunctional_P450_P450_red"/>
</dbReference>
<dbReference type="PROSITE" id="PS50902">
    <property type="entry name" value="FLAVODOXIN_LIKE"/>
    <property type="match status" value="1"/>
</dbReference>
<dbReference type="InterPro" id="IPR002401">
    <property type="entry name" value="Cyt_P450_E_grp-I"/>
</dbReference>
<keyword evidence="3 14" id="KW-0813">Transport</keyword>
<keyword evidence="10 14" id="KW-0249">Electron transport</keyword>
<evidence type="ECO:0000256" key="12">
    <source>
        <dbReference type="ARBA" id="ARBA00023004"/>
    </source>
</evidence>
<evidence type="ECO:0000256" key="8">
    <source>
        <dbReference type="ARBA" id="ARBA00022827"/>
    </source>
</evidence>
<evidence type="ECO:0000256" key="11">
    <source>
        <dbReference type="ARBA" id="ARBA00023002"/>
    </source>
</evidence>
<evidence type="ECO:0000256" key="13">
    <source>
        <dbReference type="ARBA" id="ARBA00023033"/>
    </source>
</evidence>
<dbReference type="InterPro" id="IPR039261">
    <property type="entry name" value="FNR_nucleotide-bd"/>
</dbReference>
<dbReference type="InterPro" id="IPR017927">
    <property type="entry name" value="FAD-bd_FR_type"/>
</dbReference>
<dbReference type="PANTHER" id="PTHR19384">
    <property type="entry name" value="NITRIC OXIDE SYNTHASE-RELATED"/>
    <property type="match status" value="1"/>
</dbReference>
<dbReference type="Gene3D" id="2.40.30.10">
    <property type="entry name" value="Translation factors"/>
    <property type="match status" value="1"/>
</dbReference>
<keyword evidence="20" id="KW-1185">Reference proteome</keyword>
<comment type="cofactor">
    <cofactor evidence="14">
        <name>FAD</name>
        <dbReference type="ChEBI" id="CHEBI:57692"/>
    </cofactor>
    <cofactor evidence="14">
        <name>FMN</name>
        <dbReference type="ChEBI" id="CHEBI:58210"/>
    </cofactor>
</comment>
<evidence type="ECO:0000256" key="6">
    <source>
        <dbReference type="ARBA" id="ARBA00022643"/>
    </source>
</evidence>
<dbReference type="EMBL" id="ML978715">
    <property type="protein sequence ID" value="KAF2088806.1"/>
    <property type="molecule type" value="Genomic_DNA"/>
</dbReference>
<feature type="domain" description="Flavodoxin-like" evidence="17">
    <location>
        <begin position="514"/>
        <end position="654"/>
    </location>
</feature>
<dbReference type="PROSITE" id="PS51384">
    <property type="entry name" value="FAD_FR"/>
    <property type="match status" value="1"/>
</dbReference>
<dbReference type="PRINTS" id="PR00463">
    <property type="entry name" value="EP450I"/>
</dbReference>
<evidence type="ECO:0000256" key="1">
    <source>
        <dbReference type="ARBA" id="ARBA00001971"/>
    </source>
</evidence>
<feature type="compositionally biased region" description="Basic and acidic residues" evidence="16">
    <location>
        <begin position="1"/>
        <end position="10"/>
    </location>
</feature>
<dbReference type="GO" id="GO:0005506">
    <property type="term" value="F:iron ion binding"/>
    <property type="evidence" value="ECO:0007669"/>
    <property type="project" value="UniProtKB-UniRule"/>
</dbReference>
<dbReference type="EC" id="1.14.14.1" evidence="14"/>
<proteinExistence type="inferred from homology"/>
<evidence type="ECO:0000256" key="5">
    <source>
        <dbReference type="ARBA" id="ARBA00022630"/>
    </source>
</evidence>
<keyword evidence="9 14" id="KW-0521">NADP</keyword>
<evidence type="ECO:0000256" key="7">
    <source>
        <dbReference type="ARBA" id="ARBA00022723"/>
    </source>
</evidence>
<dbReference type="PANTHER" id="PTHR19384:SF127">
    <property type="entry name" value="BIFUNCTIONAL CYTOCHROME P450_NADPH--P450 REDUCTASE"/>
    <property type="match status" value="1"/>
</dbReference>
<dbReference type="SUPFAM" id="SSF52343">
    <property type="entry name" value="Ferredoxin reductase-like, C-terminal NADP-linked domain"/>
    <property type="match status" value="1"/>
</dbReference>
<dbReference type="Pfam" id="PF00667">
    <property type="entry name" value="FAD_binding_1"/>
    <property type="match status" value="1"/>
</dbReference>
<dbReference type="SUPFAM" id="SSF63380">
    <property type="entry name" value="Riboflavin synthase domain-like"/>
    <property type="match status" value="1"/>
</dbReference>
<keyword evidence="6 14" id="KW-0288">FMN</keyword>
<keyword evidence="13 14" id="KW-0503">Monooxygenase</keyword>
<accession>A0A6A5YBD4</accession>
<dbReference type="InterPro" id="IPR001128">
    <property type="entry name" value="Cyt_P450"/>
</dbReference>
<keyword evidence="11 14" id="KW-0560">Oxidoreductase</keyword>
<dbReference type="Proteomes" id="UP000799776">
    <property type="component" value="Unassembled WGS sequence"/>
</dbReference>
<dbReference type="GO" id="GO:0005829">
    <property type="term" value="C:cytosol"/>
    <property type="evidence" value="ECO:0007669"/>
    <property type="project" value="TreeGrafter"/>
</dbReference>
<protein>
    <recommendedName>
        <fullName evidence="14">Bifunctional cytochrome P450/NADPH--P450 reductase</fullName>
    </recommendedName>
    <domain>
        <recommendedName>
            <fullName evidence="14">Cytochrome P450</fullName>
            <ecNumber evidence="14">1.14.14.1</ecNumber>
        </recommendedName>
    </domain>
    <domain>
        <recommendedName>
            <fullName evidence="14">NADPH--cytochrome P450 reductase</fullName>
            <ecNumber evidence="14">1.6.2.4</ecNumber>
        </recommendedName>
    </domain>
</protein>
<dbReference type="Pfam" id="PF00067">
    <property type="entry name" value="p450"/>
    <property type="match status" value="1"/>
</dbReference>
<dbReference type="Gene3D" id="3.40.50.360">
    <property type="match status" value="1"/>
</dbReference>
<keyword evidence="12 14" id="KW-0408">Iron</keyword>
<dbReference type="FunFam" id="1.10.630.10:FF:000040">
    <property type="entry name" value="Bifunctional cytochrome P450/NADPH--P450 reductase"/>
    <property type="match status" value="1"/>
</dbReference>
<dbReference type="InterPro" id="IPR017938">
    <property type="entry name" value="Riboflavin_synthase-like_b-brl"/>
</dbReference>
<comment type="catalytic activity">
    <reaction evidence="14">
        <text>2 oxidized [cytochrome P450] + NADPH = 2 reduced [cytochrome P450] + NADP(+) + H(+)</text>
        <dbReference type="Rhea" id="RHEA:24040"/>
        <dbReference type="Rhea" id="RHEA-COMP:14627"/>
        <dbReference type="Rhea" id="RHEA-COMP:14628"/>
        <dbReference type="ChEBI" id="CHEBI:15378"/>
        <dbReference type="ChEBI" id="CHEBI:55376"/>
        <dbReference type="ChEBI" id="CHEBI:57783"/>
        <dbReference type="ChEBI" id="CHEBI:58349"/>
        <dbReference type="ChEBI" id="CHEBI:60344"/>
        <dbReference type="EC" id="1.6.2.4"/>
    </reaction>
</comment>
<gene>
    <name evidence="19" type="ORF">K490DRAFT_39004</name>
</gene>
<evidence type="ECO:0000313" key="19">
    <source>
        <dbReference type="EMBL" id="KAF2088806.1"/>
    </source>
</evidence>